<dbReference type="Proteomes" id="UP001144978">
    <property type="component" value="Unassembled WGS sequence"/>
</dbReference>
<keyword evidence="2" id="KW-1185">Reference proteome</keyword>
<reference evidence="1" key="1">
    <citation type="submission" date="2022-08" db="EMBL/GenBank/DDBJ databases">
        <title>Genome Sequence of Pycnoporus sanguineus.</title>
        <authorList>
            <person name="Buettner E."/>
        </authorList>
    </citation>
    <scope>NUCLEOTIDE SEQUENCE</scope>
    <source>
        <strain evidence="1">CG-C14</strain>
    </source>
</reference>
<accession>A0ACC1PN39</accession>
<organism evidence="1 2">
    <name type="scientific">Trametes sanguinea</name>
    <dbReference type="NCBI Taxonomy" id="158606"/>
    <lineage>
        <taxon>Eukaryota</taxon>
        <taxon>Fungi</taxon>
        <taxon>Dikarya</taxon>
        <taxon>Basidiomycota</taxon>
        <taxon>Agaricomycotina</taxon>
        <taxon>Agaricomycetes</taxon>
        <taxon>Polyporales</taxon>
        <taxon>Polyporaceae</taxon>
        <taxon>Trametes</taxon>
    </lineage>
</organism>
<sequence>MNQCRRVPAPWLWYVADSPGEVRSPRVRHSTASVQCPNRTSPASVPGPIMHHRLRPRRDDGARETWESISARVELRLGSLKPLRVASGFWFSVACAHGASWPVGGLHERYHRHDSAMAPAGRWRVQGQLDLLVALVAHRESVYDCLRRLFHASSPQPKLTRSRPCEGKAMTHLARPVCSGSIPPPDSSSLFSFFVGHFPARPGVG</sequence>
<gene>
    <name evidence="1" type="ORF">NUW54_g7439</name>
</gene>
<evidence type="ECO:0000313" key="1">
    <source>
        <dbReference type="EMBL" id="KAJ2995137.1"/>
    </source>
</evidence>
<comment type="caution">
    <text evidence="1">The sequence shown here is derived from an EMBL/GenBank/DDBJ whole genome shotgun (WGS) entry which is preliminary data.</text>
</comment>
<proteinExistence type="predicted"/>
<name>A0ACC1PN39_9APHY</name>
<dbReference type="EMBL" id="JANSHE010002132">
    <property type="protein sequence ID" value="KAJ2995137.1"/>
    <property type="molecule type" value="Genomic_DNA"/>
</dbReference>
<protein>
    <submittedName>
        <fullName evidence="1">Uncharacterized protein</fullName>
    </submittedName>
</protein>
<evidence type="ECO:0000313" key="2">
    <source>
        <dbReference type="Proteomes" id="UP001144978"/>
    </source>
</evidence>